<sequence length="148" mass="17384">MELSKEKLAAVLAFITELETLAPPDRDWVLERRQAPKPDWKTLDLPAIDRLYRTFWLAQTGTARRAYTQRFGDSYLQEVARDLSMILDYCRHVLADQRQHGTWPRPDACRLLTSHLVQANRFDLARRVELGFHRQAVRSDIRKERALP</sequence>
<proteinExistence type="predicted"/>
<evidence type="ECO:0000313" key="2">
    <source>
        <dbReference type="Proteomes" id="UP000231702"/>
    </source>
</evidence>
<organism evidence="1 2">
    <name type="scientific">Pseudooceanicola antarcticus</name>
    <dbReference type="NCBI Taxonomy" id="1247613"/>
    <lineage>
        <taxon>Bacteria</taxon>
        <taxon>Pseudomonadati</taxon>
        <taxon>Pseudomonadota</taxon>
        <taxon>Alphaproteobacteria</taxon>
        <taxon>Rhodobacterales</taxon>
        <taxon>Paracoccaceae</taxon>
        <taxon>Pseudooceanicola</taxon>
    </lineage>
</organism>
<dbReference type="RefSeq" id="WP_097146397.1">
    <property type="nucleotide sequence ID" value="NZ_OBEA01000005.1"/>
</dbReference>
<keyword evidence="2" id="KW-1185">Reference proteome</keyword>
<dbReference type="Proteomes" id="UP000231702">
    <property type="component" value="Unassembled WGS sequence"/>
</dbReference>
<gene>
    <name evidence="1" type="ORF">CVM39_08445</name>
</gene>
<evidence type="ECO:0000313" key="1">
    <source>
        <dbReference type="EMBL" id="PJE29913.1"/>
    </source>
</evidence>
<protein>
    <submittedName>
        <fullName evidence="1">Uncharacterized protein</fullName>
    </submittedName>
</protein>
<dbReference type="EMBL" id="PGTD01000015">
    <property type="protein sequence ID" value="PJE29913.1"/>
    <property type="molecule type" value="Genomic_DNA"/>
</dbReference>
<accession>A0ABX4MS54</accession>
<comment type="caution">
    <text evidence="1">The sequence shown here is derived from an EMBL/GenBank/DDBJ whole genome shotgun (WGS) entry which is preliminary data.</text>
</comment>
<reference evidence="1 2" key="1">
    <citation type="journal article" date="2018" name="Int. J. Syst. Evol. Microbiol.">
        <title>Pseudooceanicola lipolyticus sp. nov., a marine alphaproteobacterium, reclassification of Oceanicola flagellatus as Pseudooceanicola flagellatus comb. nov. and emended description of the genus Pseudooceanicola.</title>
        <authorList>
            <person name="Huang M.-M."/>
            <person name="Guo L.-L."/>
            <person name="Wu Y.-H."/>
            <person name="Lai Q.-L."/>
            <person name="Shao Z.-Z."/>
            <person name="Wang C.-S."/>
            <person name="Wu M."/>
            <person name="Xu X.-W."/>
        </authorList>
    </citation>
    <scope>NUCLEOTIDE SEQUENCE [LARGE SCALE GENOMIC DNA]</scope>
    <source>
        <strain evidence="1 2">Ar-45</strain>
    </source>
</reference>
<name>A0ABX4MS54_9RHOB</name>